<dbReference type="PANTHER" id="PTHR35546">
    <property type="entry name" value="F-BOX PROTEIN INTERACTION DOMAIN PROTEIN-RELATED"/>
    <property type="match status" value="1"/>
</dbReference>
<evidence type="ECO:0008006" key="3">
    <source>
        <dbReference type="Google" id="ProtNLM"/>
    </source>
</evidence>
<dbReference type="InterPro" id="IPR055290">
    <property type="entry name" value="At3g26010-like"/>
</dbReference>
<proteinExistence type="predicted"/>
<dbReference type="Proteomes" id="UP000237000">
    <property type="component" value="Unassembled WGS sequence"/>
</dbReference>
<dbReference type="AlphaFoldDB" id="A0A2P5ECJ6"/>
<evidence type="ECO:0000313" key="1">
    <source>
        <dbReference type="EMBL" id="PON83265.1"/>
    </source>
</evidence>
<dbReference type="PANTHER" id="PTHR35546:SF25">
    <property type="entry name" value="F-BOX DOMAIN-CONTAINING PROTEIN"/>
    <property type="match status" value="1"/>
</dbReference>
<sequence length="242" mass="28128">MYAALAYDPSKSSFYRVARFAQGFRCLNVYNSQTRRWKKLEFWLENDVTKAEWIEKQSVFFQGEIYRLSMSGHLLRFVVDREVSLKDQAQAINLPDVANKLYPKNYCLGLCNDQINFMVFDNELCLCIWVLSTDTYEWSLRRRLSRIHQYFACKNSFCPPFGFHPYMDIVFVGLTSQGLKSSIMKISFGKHIASAYKYSCQDIVRDICDGHFINWHNAVTFPLFKCPVPFANGTAEPSTDGM</sequence>
<comment type="caution">
    <text evidence="1">The sequence shown here is derived from an EMBL/GenBank/DDBJ whole genome shotgun (WGS) entry which is preliminary data.</text>
</comment>
<dbReference type="OrthoDB" id="1181706at2759"/>
<dbReference type="InParanoid" id="A0A2P5ECJ6"/>
<reference evidence="2" key="1">
    <citation type="submission" date="2016-06" db="EMBL/GenBank/DDBJ databases">
        <title>Parallel loss of symbiosis genes in relatives of nitrogen-fixing non-legume Parasponia.</title>
        <authorList>
            <person name="Van Velzen R."/>
            <person name="Holmer R."/>
            <person name="Bu F."/>
            <person name="Rutten L."/>
            <person name="Van Zeijl A."/>
            <person name="Liu W."/>
            <person name="Santuari L."/>
            <person name="Cao Q."/>
            <person name="Sharma T."/>
            <person name="Shen D."/>
            <person name="Roswanjaya Y."/>
            <person name="Wardhani T."/>
            <person name="Kalhor M.S."/>
            <person name="Jansen J."/>
            <person name="Van den Hoogen J."/>
            <person name="Gungor B."/>
            <person name="Hartog M."/>
            <person name="Hontelez J."/>
            <person name="Verver J."/>
            <person name="Yang W.-C."/>
            <person name="Schijlen E."/>
            <person name="Repin R."/>
            <person name="Schilthuizen M."/>
            <person name="Schranz E."/>
            <person name="Heidstra R."/>
            <person name="Miyata K."/>
            <person name="Fedorova E."/>
            <person name="Kohlen W."/>
            <person name="Bisseling T."/>
            <person name="Smit S."/>
            <person name="Geurts R."/>
        </authorList>
    </citation>
    <scope>NUCLEOTIDE SEQUENCE [LARGE SCALE GENOMIC DNA]</scope>
    <source>
        <strain evidence="2">cv. RG33-2</strain>
    </source>
</reference>
<protein>
    <recommendedName>
        <fullName evidence="3">F-box associated domain-containing protein</fullName>
    </recommendedName>
</protein>
<accession>A0A2P5ECJ6</accession>
<dbReference type="EMBL" id="JXTC01000181">
    <property type="protein sequence ID" value="PON83265.1"/>
    <property type="molecule type" value="Genomic_DNA"/>
</dbReference>
<name>A0A2P5ECJ6_TREOI</name>
<evidence type="ECO:0000313" key="2">
    <source>
        <dbReference type="Proteomes" id="UP000237000"/>
    </source>
</evidence>
<organism evidence="1 2">
    <name type="scientific">Trema orientale</name>
    <name type="common">Charcoal tree</name>
    <name type="synonym">Celtis orientalis</name>
    <dbReference type="NCBI Taxonomy" id="63057"/>
    <lineage>
        <taxon>Eukaryota</taxon>
        <taxon>Viridiplantae</taxon>
        <taxon>Streptophyta</taxon>
        <taxon>Embryophyta</taxon>
        <taxon>Tracheophyta</taxon>
        <taxon>Spermatophyta</taxon>
        <taxon>Magnoliopsida</taxon>
        <taxon>eudicotyledons</taxon>
        <taxon>Gunneridae</taxon>
        <taxon>Pentapetalae</taxon>
        <taxon>rosids</taxon>
        <taxon>fabids</taxon>
        <taxon>Rosales</taxon>
        <taxon>Cannabaceae</taxon>
        <taxon>Trema</taxon>
    </lineage>
</organism>
<keyword evidence="2" id="KW-1185">Reference proteome</keyword>
<gene>
    <name evidence="1" type="ORF">TorRG33x02_209690</name>
</gene>